<proteinExistence type="predicted"/>
<name>A0ABQ9QCM6_9PEZI</name>
<evidence type="ECO:0000256" key="1">
    <source>
        <dbReference type="SAM" id="MobiDB-lite"/>
    </source>
</evidence>
<evidence type="ECO:0000313" key="3">
    <source>
        <dbReference type="Proteomes" id="UP001169217"/>
    </source>
</evidence>
<reference evidence="2" key="1">
    <citation type="submission" date="2023-04" db="EMBL/GenBank/DDBJ databases">
        <title>Colletotrichum limetticola genome sequence.</title>
        <authorList>
            <person name="Baroncelli R."/>
        </authorList>
    </citation>
    <scope>NUCLEOTIDE SEQUENCE</scope>
    <source>
        <strain evidence="2">KLA-Anderson</strain>
    </source>
</reference>
<accession>A0ABQ9QCM6</accession>
<evidence type="ECO:0000313" key="2">
    <source>
        <dbReference type="EMBL" id="KAK0381475.1"/>
    </source>
</evidence>
<gene>
    <name evidence="2" type="ORF">CLIM01_01166</name>
</gene>
<feature type="region of interest" description="Disordered" evidence="1">
    <location>
        <begin position="22"/>
        <end position="49"/>
    </location>
</feature>
<feature type="compositionally biased region" description="Low complexity" evidence="1">
    <location>
        <begin position="27"/>
        <end position="49"/>
    </location>
</feature>
<protein>
    <submittedName>
        <fullName evidence="2">Uncharacterized protein</fullName>
    </submittedName>
</protein>
<keyword evidence="3" id="KW-1185">Reference proteome</keyword>
<sequence length="74" mass="8254">MERLTLGRCHLQDVIVVAPPSLPHQLGSASVPSAGAASRRSFPSPSQRPECVIPFSPHKMRAVCPQHWNIRRRF</sequence>
<organism evidence="2 3">
    <name type="scientific">Colletotrichum limetticola</name>
    <dbReference type="NCBI Taxonomy" id="1209924"/>
    <lineage>
        <taxon>Eukaryota</taxon>
        <taxon>Fungi</taxon>
        <taxon>Dikarya</taxon>
        <taxon>Ascomycota</taxon>
        <taxon>Pezizomycotina</taxon>
        <taxon>Sordariomycetes</taxon>
        <taxon>Hypocreomycetidae</taxon>
        <taxon>Glomerellales</taxon>
        <taxon>Glomerellaceae</taxon>
        <taxon>Colletotrichum</taxon>
        <taxon>Colletotrichum acutatum species complex</taxon>
    </lineage>
</organism>
<dbReference type="EMBL" id="JARUPT010000018">
    <property type="protein sequence ID" value="KAK0381475.1"/>
    <property type="molecule type" value="Genomic_DNA"/>
</dbReference>
<dbReference type="Proteomes" id="UP001169217">
    <property type="component" value="Unassembled WGS sequence"/>
</dbReference>
<comment type="caution">
    <text evidence="2">The sequence shown here is derived from an EMBL/GenBank/DDBJ whole genome shotgun (WGS) entry which is preliminary data.</text>
</comment>